<organism evidence="1 2">
    <name type="scientific">Selenomonas ruminantium</name>
    <dbReference type="NCBI Taxonomy" id="971"/>
    <lineage>
        <taxon>Bacteria</taxon>
        <taxon>Bacillati</taxon>
        <taxon>Bacillota</taxon>
        <taxon>Negativicutes</taxon>
        <taxon>Selenomonadales</taxon>
        <taxon>Selenomonadaceae</taxon>
        <taxon>Selenomonas</taxon>
    </lineage>
</organism>
<evidence type="ECO:0000313" key="2">
    <source>
        <dbReference type="Proteomes" id="UP000182412"/>
    </source>
</evidence>
<protein>
    <submittedName>
        <fullName evidence="1">Uncharacterized protein</fullName>
    </submittedName>
</protein>
<accession>A0A1H0N0F5</accession>
<dbReference type="AlphaFoldDB" id="A0A1H0N0F5"/>
<dbReference type="RefSeq" id="WP_074571108.1">
    <property type="nucleotide sequence ID" value="NZ_FNJQ01000002.1"/>
</dbReference>
<dbReference type="EMBL" id="FNJQ01000002">
    <property type="protein sequence ID" value="SDO86188.1"/>
    <property type="molecule type" value="Genomic_DNA"/>
</dbReference>
<reference evidence="1 2" key="1">
    <citation type="submission" date="2016-10" db="EMBL/GenBank/DDBJ databases">
        <authorList>
            <person name="de Groot N.N."/>
        </authorList>
    </citation>
    <scope>NUCLEOTIDE SEQUENCE [LARGE SCALE GENOMIC DNA]</scope>
    <source>
        <strain evidence="1 2">S137</strain>
    </source>
</reference>
<proteinExistence type="predicted"/>
<evidence type="ECO:0000313" key="1">
    <source>
        <dbReference type="EMBL" id="SDO86188.1"/>
    </source>
</evidence>
<sequence>MKKTDSAYPWERQPGETEKAYEAFSIYKNFGPGRQVIAVARTLQKSYTLVRRWRKQYGWEERVAAYDRENDRKEQLEVQKARKKMIERHIKIGTSIQGKALQALEKMKPEEMKPADIREFLRFGTMLESENRQKQDNKQAGSEQNTALLLAEILEKAWGNDKDDGGEC</sequence>
<dbReference type="OrthoDB" id="2871372at2"/>
<dbReference type="Proteomes" id="UP000182412">
    <property type="component" value="Unassembled WGS sequence"/>
</dbReference>
<name>A0A1H0N0F5_SELRU</name>
<gene>
    <name evidence="1" type="ORF">SAMN05216366_102121</name>
</gene>